<accession>A0A8I6WQP6</accession>
<dbReference type="GO" id="GO:0030246">
    <property type="term" value="F:carbohydrate binding"/>
    <property type="evidence" value="ECO:0007669"/>
    <property type="project" value="UniProtKB-KW"/>
</dbReference>
<sequence>MADTVKVGPWGALDGQARDVNIGSRPQRLKTITISWGWDFENARIIGISFVYVDQEDQPVLVGPWGKIDPQLSQTIEMTQEDQVNCVSGTFDDSAGITSLQLIINQQSYAFGSPAGPAFSVPLPQGDGDVVPFFGRSDDTLKALRVYVLEKNGLPVMIGPWGGSGGTPVNITTSV</sequence>
<dbReference type="EnsemblPlants" id="HORVU.MOREX.r3.3HG0249140.1">
    <property type="protein sequence ID" value="HORVU.MOREX.r3.3HG0249140.1"/>
    <property type="gene ID" value="HORVU.MOREX.r3.3HG0249140"/>
</dbReference>
<evidence type="ECO:0000256" key="1">
    <source>
        <dbReference type="ARBA" id="ARBA00022734"/>
    </source>
</evidence>
<name>A0A8I6WQP6_HORVV</name>
<dbReference type="Gramene" id="HORVU.MOREX.r3.3HG0249140.1">
    <property type="protein sequence ID" value="HORVU.MOREX.r3.3HG0249140.1"/>
    <property type="gene ID" value="HORVU.MOREX.r3.3HG0249140"/>
</dbReference>
<evidence type="ECO:0000259" key="2">
    <source>
        <dbReference type="PROSITE" id="PS51752"/>
    </source>
</evidence>
<feature type="domain" description="Jacalin-type lectin" evidence="2">
    <location>
        <begin position="4"/>
        <end position="150"/>
    </location>
</feature>
<dbReference type="Pfam" id="PF01419">
    <property type="entry name" value="Jacalin"/>
    <property type="match status" value="1"/>
</dbReference>
<proteinExistence type="predicted"/>
<organism evidence="3 4">
    <name type="scientific">Hordeum vulgare subsp. vulgare</name>
    <name type="common">Domesticated barley</name>
    <dbReference type="NCBI Taxonomy" id="112509"/>
    <lineage>
        <taxon>Eukaryota</taxon>
        <taxon>Viridiplantae</taxon>
        <taxon>Streptophyta</taxon>
        <taxon>Embryophyta</taxon>
        <taxon>Tracheophyta</taxon>
        <taxon>Spermatophyta</taxon>
        <taxon>Magnoliopsida</taxon>
        <taxon>Liliopsida</taxon>
        <taxon>Poales</taxon>
        <taxon>Poaceae</taxon>
        <taxon>BOP clade</taxon>
        <taxon>Pooideae</taxon>
        <taxon>Triticodae</taxon>
        <taxon>Triticeae</taxon>
        <taxon>Hordeinae</taxon>
        <taxon>Hordeum</taxon>
    </lineage>
</organism>
<dbReference type="Gene3D" id="2.100.10.30">
    <property type="entry name" value="Jacalin-like lectin domain"/>
    <property type="match status" value="1"/>
</dbReference>
<dbReference type="SMR" id="A0A8I6WQP6"/>
<dbReference type="PROSITE" id="PS51752">
    <property type="entry name" value="JACALIN_LECTIN"/>
    <property type="match status" value="1"/>
</dbReference>
<evidence type="ECO:0000313" key="3">
    <source>
        <dbReference type="EnsemblPlants" id="HORVU.MOREX.r3.3HG0249140.1"/>
    </source>
</evidence>
<dbReference type="EnsemblPlants" id="HORVU.MOREX.r3.3HG0249130.1">
    <property type="protein sequence ID" value="HORVU.MOREX.r3.3HG0249130.1"/>
    <property type="gene ID" value="HORVU.MOREX.r3.3HG0249130"/>
</dbReference>
<keyword evidence="4" id="KW-1185">Reference proteome</keyword>
<dbReference type="InterPro" id="IPR036404">
    <property type="entry name" value="Jacalin-like_lectin_dom_sf"/>
</dbReference>
<dbReference type="InterPro" id="IPR001229">
    <property type="entry name" value="Jacalin-like_lectin_dom"/>
</dbReference>
<keyword evidence="1" id="KW-0430">Lectin</keyword>
<reference evidence="4" key="1">
    <citation type="journal article" date="2012" name="Nature">
        <title>A physical, genetic and functional sequence assembly of the barley genome.</title>
        <authorList>
            <consortium name="The International Barley Genome Sequencing Consortium"/>
            <person name="Mayer K.F."/>
            <person name="Waugh R."/>
            <person name="Brown J.W."/>
            <person name="Schulman A."/>
            <person name="Langridge P."/>
            <person name="Platzer M."/>
            <person name="Fincher G.B."/>
            <person name="Muehlbauer G.J."/>
            <person name="Sato K."/>
            <person name="Close T.J."/>
            <person name="Wise R.P."/>
            <person name="Stein N."/>
        </authorList>
    </citation>
    <scope>NUCLEOTIDE SEQUENCE [LARGE SCALE GENOMIC DNA]</scope>
    <source>
        <strain evidence="4">cv. Morex</strain>
    </source>
</reference>
<dbReference type="SUPFAM" id="SSF51101">
    <property type="entry name" value="Mannose-binding lectins"/>
    <property type="match status" value="1"/>
</dbReference>
<reference evidence="3" key="2">
    <citation type="submission" date="2020-10" db="EMBL/GenBank/DDBJ databases">
        <authorList>
            <person name="Scholz U."/>
            <person name="Mascher M."/>
            <person name="Fiebig A."/>
        </authorList>
    </citation>
    <scope>NUCLEOTIDE SEQUENCE [LARGE SCALE GENOMIC DNA]</scope>
    <source>
        <strain evidence="3">cv. Morex</strain>
    </source>
</reference>
<dbReference type="AlphaFoldDB" id="A0A8I6WQP6"/>
<dbReference type="Gramene" id="HORVU.MOREX.r3.3HG0249130.1">
    <property type="protein sequence ID" value="HORVU.MOREX.r3.3HG0249130.1"/>
    <property type="gene ID" value="HORVU.MOREX.r3.3HG0249130"/>
</dbReference>
<evidence type="ECO:0000313" key="4">
    <source>
        <dbReference type="Proteomes" id="UP000011116"/>
    </source>
</evidence>
<dbReference type="Proteomes" id="UP000011116">
    <property type="component" value="Chromosome 3H"/>
</dbReference>
<protein>
    <recommendedName>
        <fullName evidence="2">Jacalin-type lectin domain-containing protein</fullName>
    </recommendedName>
</protein>
<reference evidence="3" key="3">
    <citation type="submission" date="2022-01" db="UniProtKB">
        <authorList>
            <consortium name="EnsemblPlants"/>
        </authorList>
    </citation>
    <scope>IDENTIFICATION</scope>
    <source>
        <strain evidence="3">subsp. vulgare</strain>
    </source>
</reference>
<dbReference type="PANTHER" id="PTHR46506">
    <property type="entry name" value="OS05G0143600 PROTEIN"/>
    <property type="match status" value="1"/>
</dbReference>